<dbReference type="InterPro" id="IPR058537">
    <property type="entry name" value="TPR_TNPO3_IPO13_4th"/>
</dbReference>
<evidence type="ECO:0000256" key="1">
    <source>
        <dbReference type="ARBA" id="ARBA00022694"/>
    </source>
</evidence>
<dbReference type="Pfam" id="PF08389">
    <property type="entry name" value="Xpo1"/>
    <property type="match status" value="1"/>
</dbReference>
<name>A0A292PSS4_9PEZI</name>
<evidence type="ECO:0000256" key="2">
    <source>
        <dbReference type="ARBA" id="ARBA00025147"/>
    </source>
</evidence>
<sequence length="993" mass="111739">MMASPNGPSDQFAPVLAALATMQGNVDREQKYQATQFLEHFQKSPEAWTVVHAILQSESAGVEAQLFAATTLKGKITYDIHQLPRDSLVDLRNSLLSLLVSYRNGSRPIRTQLCVCLASLALQLLEWKDVISLVVSTLGNDVESSVCLLEFLKILPEEVTEGRKVSLTEEELETRSRELLTDNATEVLRLLVRYAQSTAGSPPNPALISCVNSWLREIPVLDVIGTQLIDVIISALSSEAALDPAVECLCNIFRETREVDVSQEAILILYPRVMNLRPKIREAAQSEDSEKFRGFTRIFAEAGEAWVVLIARMPMDFRELVSAIAECAALDAERDVISLTFNFWYELKNYLVLEKYIEARVKIADIYSQLVDIMIRHLHYPEGSEADPFNGDREAEEKFREFRHSMGDVLKDCCEVIGSAACLGKAYAEIQNWMQRYATDSQKPVNGRVESWQSLEAPLFSLRAMGRMIPADEEQVLPQIMTSLVQLPEHDKVRFAATLVLGRYTEWTSKHPTYLEPQLNYITRGFEHNSKDVARAAAMALKFFCQDCGKLLVDHVGQLHNFYEQVAGDLPIASLYEVTDGVAHVVAAQPLDKIYDALRLFCEPIAKRLMEKANSANDDKAKCELAGTPYQGPNLLSFTTIATKNDPIQIDYIQLLTIFVQVVHPHVPPGTLNPMIRFWSGLVPVLGTILDNFVEFSPVCERVSRCYRTMLVSYRTDMLPLLPQLAEKLVTCFQKSHQGCFLWVTGAVIREFADEELVDEATRVSVYQFLEQQCLNMFRLLNTKAATEIPDVIEDFFRLLVDGVMFHPYKLILSNLLQPIFEASLHSLSLEQVDPLVAVLQFLRDVLAYGRSSPPTSAYPENPKEVQEAVKATALSKGELITQKILSGLMYSFPRDCVPDSSGVLLALVELCPEPWLQWMKRTLELLPAGSISPTEAQKFLTTLEGAVSARDFKKIRYSLQDFTNWYRRKNVTPRTAITGIEGIEGSRFSFSE</sequence>
<dbReference type="PANTHER" id="PTHR12363">
    <property type="entry name" value="TRANSPORTIN 3 AND IMPORTIN 13"/>
    <property type="match status" value="1"/>
</dbReference>
<dbReference type="InterPro" id="IPR001494">
    <property type="entry name" value="Importin-beta_N"/>
</dbReference>
<dbReference type="InterPro" id="IPR051345">
    <property type="entry name" value="Importin_beta-like_NTR"/>
</dbReference>
<keyword evidence="1" id="KW-0819">tRNA processing</keyword>
<dbReference type="GO" id="GO:0005737">
    <property type="term" value="C:cytoplasm"/>
    <property type="evidence" value="ECO:0007669"/>
    <property type="project" value="TreeGrafter"/>
</dbReference>
<dbReference type="Gene3D" id="1.25.10.10">
    <property type="entry name" value="Leucine-rich Repeat Variant"/>
    <property type="match status" value="1"/>
</dbReference>
<dbReference type="EMBL" id="LN891079">
    <property type="protein sequence ID" value="CUS09507.1"/>
    <property type="molecule type" value="Genomic_DNA"/>
</dbReference>
<keyword evidence="5" id="KW-1185">Reference proteome</keyword>
<gene>
    <name evidence="4" type="ORF">GSTUAT00006380001</name>
</gene>
<dbReference type="AlphaFoldDB" id="A0A292PSS4"/>
<dbReference type="SUPFAM" id="SSF48371">
    <property type="entry name" value="ARM repeat"/>
    <property type="match status" value="1"/>
</dbReference>
<feature type="domain" description="Importin N-terminal" evidence="3">
    <location>
        <begin position="34"/>
        <end position="101"/>
    </location>
</feature>
<dbReference type="InterPro" id="IPR016024">
    <property type="entry name" value="ARM-type_fold"/>
</dbReference>
<dbReference type="GO" id="GO:0031267">
    <property type="term" value="F:small GTPase binding"/>
    <property type="evidence" value="ECO:0007669"/>
    <property type="project" value="InterPro"/>
</dbReference>
<proteinExistence type="predicted"/>
<organism evidence="4 5">
    <name type="scientific">Tuber aestivum</name>
    <name type="common">summer truffle</name>
    <dbReference type="NCBI Taxonomy" id="59557"/>
    <lineage>
        <taxon>Eukaryota</taxon>
        <taxon>Fungi</taxon>
        <taxon>Dikarya</taxon>
        <taxon>Ascomycota</taxon>
        <taxon>Pezizomycotina</taxon>
        <taxon>Pezizomycetes</taxon>
        <taxon>Pezizales</taxon>
        <taxon>Tuberaceae</taxon>
        <taxon>Tuber</taxon>
    </lineage>
</organism>
<dbReference type="InterPro" id="IPR011989">
    <property type="entry name" value="ARM-like"/>
</dbReference>
<dbReference type="Proteomes" id="UP001412239">
    <property type="component" value="Unassembled WGS sequence"/>
</dbReference>
<dbReference type="Pfam" id="PF24140">
    <property type="entry name" value="TPR_TNPO3_IPO13_3rd"/>
    <property type="match status" value="1"/>
</dbReference>
<dbReference type="InterPro" id="IPR057942">
    <property type="entry name" value="TPR_TNPO3_IPO13_3rd"/>
</dbReference>
<protein>
    <recommendedName>
        <fullName evidence="3">Importin N-terminal domain-containing protein</fullName>
    </recommendedName>
</protein>
<dbReference type="Pfam" id="PF24139">
    <property type="entry name" value="TPR_TNPO3_IPO13_4th"/>
    <property type="match status" value="1"/>
</dbReference>
<comment type="function">
    <text evidence="2">tRNA nucleus export receptor which facilitates tRNA translocation across the nuclear pore complex. Involved in pre-tRNA splicing, probably by affecting the interaction of pre-tRNA with splicing endonuclease.</text>
</comment>
<evidence type="ECO:0000313" key="5">
    <source>
        <dbReference type="Proteomes" id="UP001412239"/>
    </source>
</evidence>
<dbReference type="FunFam" id="1.25.10.10:FF:000266">
    <property type="entry name" value="mRNA transport regulator MTR10"/>
    <property type="match status" value="1"/>
</dbReference>
<dbReference type="InterPro" id="IPR057941">
    <property type="entry name" value="TPR_TNPO3_IPO13_2nd"/>
</dbReference>
<reference evidence="4" key="1">
    <citation type="submission" date="2015-10" db="EMBL/GenBank/DDBJ databases">
        <authorList>
            <person name="Regsiter A."/>
            <person name="william w."/>
        </authorList>
    </citation>
    <scope>NUCLEOTIDE SEQUENCE</scope>
    <source>
        <strain evidence="4">Montdore</strain>
    </source>
</reference>
<dbReference type="GO" id="GO:0008033">
    <property type="term" value="P:tRNA processing"/>
    <property type="evidence" value="ECO:0007669"/>
    <property type="project" value="UniProtKB-KW"/>
</dbReference>
<evidence type="ECO:0000259" key="3">
    <source>
        <dbReference type="PROSITE" id="PS50166"/>
    </source>
</evidence>
<dbReference type="PANTHER" id="PTHR12363:SF53">
    <property type="entry name" value="MRNA TRANSPORT REGULATOR MTR10"/>
    <property type="match status" value="1"/>
</dbReference>
<dbReference type="Pfam" id="PF03810">
    <property type="entry name" value="IBN_N"/>
    <property type="match status" value="1"/>
</dbReference>
<dbReference type="PROSITE" id="PS50166">
    <property type="entry name" value="IMPORTIN_B_NT"/>
    <property type="match status" value="1"/>
</dbReference>
<dbReference type="SMART" id="SM00913">
    <property type="entry name" value="IBN_N"/>
    <property type="match status" value="1"/>
</dbReference>
<dbReference type="GO" id="GO:0006606">
    <property type="term" value="P:protein import into nucleus"/>
    <property type="evidence" value="ECO:0007669"/>
    <property type="project" value="TreeGrafter"/>
</dbReference>
<dbReference type="Pfam" id="PF24138">
    <property type="entry name" value="TPR_TNPO3_IPO13_2nd"/>
    <property type="match status" value="1"/>
</dbReference>
<dbReference type="GO" id="GO:0005634">
    <property type="term" value="C:nucleus"/>
    <property type="evidence" value="ECO:0007669"/>
    <property type="project" value="UniProtKB-ARBA"/>
</dbReference>
<accession>A0A292PSS4</accession>
<evidence type="ECO:0000313" key="4">
    <source>
        <dbReference type="EMBL" id="CUS09507.1"/>
    </source>
</evidence>
<dbReference type="InterPro" id="IPR013598">
    <property type="entry name" value="Exportin-1/Importin-b-like"/>
</dbReference>